<keyword evidence="4" id="KW-0645">Protease</keyword>
<evidence type="ECO:0000256" key="2">
    <source>
        <dbReference type="SAM" id="Phobius"/>
    </source>
</evidence>
<feature type="transmembrane region" description="Helical" evidence="2">
    <location>
        <begin position="32"/>
        <end position="52"/>
    </location>
</feature>
<accession>A0A2S7RYE3</accession>
<dbReference type="EMBL" id="PUAP01000008">
    <property type="protein sequence ID" value="PQF25117.1"/>
    <property type="molecule type" value="Genomic_DNA"/>
</dbReference>
<dbReference type="GO" id="GO:0080120">
    <property type="term" value="P:CAAX-box protein maturation"/>
    <property type="evidence" value="ECO:0007669"/>
    <property type="project" value="UniProtKB-ARBA"/>
</dbReference>
<dbReference type="Pfam" id="PF02517">
    <property type="entry name" value="Rce1-like"/>
    <property type="match status" value="1"/>
</dbReference>
<evidence type="ECO:0000256" key="1">
    <source>
        <dbReference type="ARBA" id="ARBA00009067"/>
    </source>
</evidence>
<dbReference type="GO" id="GO:0006508">
    <property type="term" value="P:proteolysis"/>
    <property type="evidence" value="ECO:0007669"/>
    <property type="project" value="UniProtKB-KW"/>
</dbReference>
<comment type="similarity">
    <text evidence="1">Belongs to the UPF0177 family.</text>
</comment>
<feature type="transmembrane region" description="Helical" evidence="2">
    <location>
        <begin position="223"/>
        <end position="243"/>
    </location>
</feature>
<proteinExistence type="inferred from homology"/>
<protein>
    <submittedName>
        <fullName evidence="4">CPBP family intramembrane metalloprotease</fullName>
    </submittedName>
</protein>
<evidence type="ECO:0000259" key="3">
    <source>
        <dbReference type="Pfam" id="PF02517"/>
    </source>
</evidence>
<organism evidence="4 5">
    <name type="scientific">Enterococcus mundtii</name>
    <dbReference type="NCBI Taxonomy" id="53346"/>
    <lineage>
        <taxon>Bacteria</taxon>
        <taxon>Bacillati</taxon>
        <taxon>Bacillota</taxon>
        <taxon>Bacilli</taxon>
        <taxon>Lactobacillales</taxon>
        <taxon>Enterococcaceae</taxon>
        <taxon>Enterococcus</taxon>
    </lineage>
</organism>
<feature type="transmembrane region" description="Helical" evidence="2">
    <location>
        <begin position="90"/>
        <end position="114"/>
    </location>
</feature>
<keyword evidence="4" id="KW-0378">Hydrolase</keyword>
<feature type="transmembrane region" description="Helical" evidence="2">
    <location>
        <begin position="152"/>
        <end position="169"/>
    </location>
</feature>
<dbReference type="GO" id="GO:0008237">
    <property type="term" value="F:metallopeptidase activity"/>
    <property type="evidence" value="ECO:0007669"/>
    <property type="project" value="UniProtKB-KW"/>
</dbReference>
<reference evidence="4 5" key="1">
    <citation type="journal article" date="2018" name="Pathog. Dis.">
        <title>Whole-genome sequencing based characterization of antimicrobial resistance in Enterococcus.</title>
        <authorList>
            <person name="Tyson G."/>
        </authorList>
    </citation>
    <scope>NUCLEOTIDE SEQUENCE [LARGE SCALE GENOMIC DNA]</scope>
    <source>
        <strain evidence="4 5">CVM N55263</strain>
    </source>
</reference>
<comment type="caution">
    <text evidence="4">The sequence shown here is derived from an EMBL/GenBank/DDBJ whole genome shotgun (WGS) entry which is preliminary data.</text>
</comment>
<keyword evidence="4" id="KW-0482">Metalloprotease</keyword>
<dbReference type="InterPro" id="IPR003675">
    <property type="entry name" value="Rce1/LyrA-like_dom"/>
</dbReference>
<evidence type="ECO:0000313" key="5">
    <source>
        <dbReference type="Proteomes" id="UP000237934"/>
    </source>
</evidence>
<name>A0A2S7RYE3_ENTMU</name>
<sequence length="245" mass="27808">MLQSPFVDFIYRRSYLMFAMFKTVKFNLWRSLLALIILIFADWGMMTSYPIFSGRLDWTFLPIGGALALIILIGWKNTKSLFKKLNKNDWRWIAFILIIGSLLADFFILTGKLLNQTMAANAGGDNWYEGLNIGGIILYLSQLSVSLIGEELYIAAIFVLAFLLLSTFMSTRFSILIASTISLLVFGLSHYAVYDGNLYQCIFVIGLAHAPSLYAWLKTQNLLIPMLAHILYDLILLFIILLFGI</sequence>
<dbReference type="AlphaFoldDB" id="A0A2S7RYE3"/>
<feature type="transmembrane region" description="Helical" evidence="2">
    <location>
        <begin position="175"/>
        <end position="194"/>
    </location>
</feature>
<dbReference type="Proteomes" id="UP000237934">
    <property type="component" value="Unassembled WGS sequence"/>
</dbReference>
<gene>
    <name evidence="4" type="ORF">CUS89_02250</name>
</gene>
<keyword evidence="2" id="KW-0472">Membrane</keyword>
<evidence type="ECO:0000313" key="4">
    <source>
        <dbReference type="EMBL" id="PQF25117.1"/>
    </source>
</evidence>
<dbReference type="GO" id="GO:0004175">
    <property type="term" value="F:endopeptidase activity"/>
    <property type="evidence" value="ECO:0007669"/>
    <property type="project" value="UniProtKB-ARBA"/>
</dbReference>
<feature type="domain" description="CAAX prenyl protease 2/Lysostaphin resistance protein A-like" evidence="3">
    <location>
        <begin position="137"/>
        <end position="235"/>
    </location>
</feature>
<keyword evidence="2" id="KW-0812">Transmembrane</keyword>
<keyword evidence="2" id="KW-1133">Transmembrane helix</keyword>
<feature type="transmembrane region" description="Helical" evidence="2">
    <location>
        <begin position="58"/>
        <end position="78"/>
    </location>
</feature>